<gene>
    <name evidence="2" type="ORF">B7C42_06070</name>
</gene>
<sequence>MGRLTVVDEIFLRAHRGLGTPSALQGLWRTADPIDRRLLEQIHAALRVGPLGRRVVRPRVPGARPYWRRNDGAHPLRIAGGGITTADLLSWADEQGYELDPEFGPGWRLSAAALREGGSVVALTCSHALADGRGLALAVDHALSGTPVTDYAAPQSDWADAARQWSTVVSGTARALRHGVPRGSDGGPGRSAETATTSDAVLQFPAADWELAAAGRGGTANSLFLHVVAKMLWDSGFPDPSITAAVPVDTRDDRRVNNDMAMTEVVVERTDTPAILREKCRAAYEYRMSGPPGMPPELLQVLPARVAHRLSRGAGERDILCSNIGTLPASLAQLGPHRCTGVAARAIHPGLQSTALPRTRLAAYLCRIGHTYTLALVGLDQEYIRSPAALADVARKEIERLEVPVTVW</sequence>
<feature type="region of interest" description="Disordered" evidence="1">
    <location>
        <begin position="177"/>
        <end position="197"/>
    </location>
</feature>
<protein>
    <recommendedName>
        <fullName evidence="4">Diacylglycerol O-acyltransferase</fullName>
    </recommendedName>
</protein>
<name>A0A231GYQ5_9NOCA</name>
<dbReference type="RefSeq" id="WP_094027340.1">
    <property type="nucleotide sequence ID" value="NZ_NGAF01000017.1"/>
</dbReference>
<reference evidence="2 3" key="1">
    <citation type="submission" date="2017-07" db="EMBL/GenBank/DDBJ databases">
        <title>First draft Genome Sequence of Nocardia cerradoensis isolated from human infection.</title>
        <authorList>
            <person name="Carrasco G."/>
        </authorList>
    </citation>
    <scope>NUCLEOTIDE SEQUENCE [LARGE SCALE GENOMIC DNA]</scope>
    <source>
        <strain evidence="2 3">CNM20130759</strain>
    </source>
</reference>
<dbReference type="EMBL" id="NGAF01000017">
    <property type="protein sequence ID" value="OXR41728.1"/>
    <property type="molecule type" value="Genomic_DNA"/>
</dbReference>
<keyword evidence="3" id="KW-1185">Reference proteome</keyword>
<comment type="caution">
    <text evidence="2">The sequence shown here is derived from an EMBL/GenBank/DDBJ whole genome shotgun (WGS) entry which is preliminary data.</text>
</comment>
<dbReference type="Proteomes" id="UP000215506">
    <property type="component" value="Unassembled WGS sequence"/>
</dbReference>
<evidence type="ECO:0008006" key="4">
    <source>
        <dbReference type="Google" id="ProtNLM"/>
    </source>
</evidence>
<dbReference type="AlphaFoldDB" id="A0A231GYQ5"/>
<proteinExistence type="predicted"/>
<accession>A0A231GYQ5</accession>
<evidence type="ECO:0000313" key="2">
    <source>
        <dbReference type="EMBL" id="OXR41728.1"/>
    </source>
</evidence>
<organism evidence="2 3">
    <name type="scientific">Nocardia cerradoensis</name>
    <dbReference type="NCBI Taxonomy" id="85688"/>
    <lineage>
        <taxon>Bacteria</taxon>
        <taxon>Bacillati</taxon>
        <taxon>Actinomycetota</taxon>
        <taxon>Actinomycetes</taxon>
        <taxon>Mycobacteriales</taxon>
        <taxon>Nocardiaceae</taxon>
        <taxon>Nocardia</taxon>
    </lineage>
</organism>
<dbReference type="SUPFAM" id="SSF52777">
    <property type="entry name" value="CoA-dependent acyltransferases"/>
    <property type="match status" value="1"/>
</dbReference>
<evidence type="ECO:0000313" key="3">
    <source>
        <dbReference type="Proteomes" id="UP000215506"/>
    </source>
</evidence>
<evidence type="ECO:0000256" key="1">
    <source>
        <dbReference type="SAM" id="MobiDB-lite"/>
    </source>
</evidence>